<organism evidence="2 3">
    <name type="scientific">Candidatus Protofrankia californiensis</name>
    <dbReference type="NCBI Taxonomy" id="1839754"/>
    <lineage>
        <taxon>Bacteria</taxon>
        <taxon>Bacillati</taxon>
        <taxon>Actinomycetota</taxon>
        <taxon>Actinomycetes</taxon>
        <taxon>Frankiales</taxon>
        <taxon>Frankiaceae</taxon>
        <taxon>Protofrankia</taxon>
    </lineage>
</organism>
<feature type="compositionally biased region" description="Low complexity" evidence="1">
    <location>
        <begin position="7"/>
        <end position="23"/>
    </location>
</feature>
<dbReference type="AlphaFoldDB" id="A0A1C3NUU9"/>
<evidence type="ECO:0000313" key="3">
    <source>
        <dbReference type="Proteomes" id="UP000199013"/>
    </source>
</evidence>
<dbReference type="EMBL" id="FLUV01000432">
    <property type="protein sequence ID" value="SBW19208.1"/>
    <property type="molecule type" value="Genomic_DNA"/>
</dbReference>
<feature type="region of interest" description="Disordered" evidence="1">
    <location>
        <begin position="1"/>
        <end position="30"/>
    </location>
</feature>
<reference evidence="3" key="1">
    <citation type="submission" date="2016-02" db="EMBL/GenBank/DDBJ databases">
        <authorList>
            <person name="Wibberg D."/>
        </authorList>
    </citation>
    <scope>NUCLEOTIDE SEQUENCE [LARGE SCALE GENOMIC DNA]</scope>
</reference>
<keyword evidence="3" id="KW-1185">Reference proteome</keyword>
<name>A0A1C3NUU9_9ACTN</name>
<protein>
    <submittedName>
        <fullName evidence="2">Uncharacterized protein</fullName>
    </submittedName>
</protein>
<evidence type="ECO:0000313" key="2">
    <source>
        <dbReference type="EMBL" id="SBW19208.1"/>
    </source>
</evidence>
<evidence type="ECO:0000256" key="1">
    <source>
        <dbReference type="SAM" id="MobiDB-lite"/>
    </source>
</evidence>
<dbReference type="Proteomes" id="UP000199013">
    <property type="component" value="Unassembled WGS sequence"/>
</dbReference>
<proteinExistence type="predicted"/>
<sequence>MDMNLSAETADTQATGAGAPAQAHETTLPA</sequence>
<gene>
    <name evidence="2" type="ORF">FDG2_1043</name>
</gene>
<accession>A0A1C3NUU9</accession>